<comment type="subcellular location">
    <subcellularLocation>
        <location evidence="1">Nucleus</location>
        <location evidence="1">Nucleolus</location>
    </subcellularLocation>
</comment>
<dbReference type="EMBL" id="MNPL01015639">
    <property type="protein sequence ID" value="OQR70977.1"/>
    <property type="molecule type" value="Genomic_DNA"/>
</dbReference>
<dbReference type="AlphaFoldDB" id="A0A1V9XBS9"/>
<comment type="similarity">
    <text evidence="2">Belongs to the NOP16 family.</text>
</comment>
<dbReference type="STRING" id="418985.A0A1V9XBS9"/>
<keyword evidence="4" id="KW-0539">Nucleus</keyword>
<sequence>MGSREKRRREHRKKINVNPKRARQKQRRRKAPRVASEQLKAVWNDKHSVRRNIEDAGLIYDVNKVELEGSKKKPVDRPNRGVVEKIELEANAARRDRSFMLRDDMMFLAQMISRHGVDEWVAMARDPDNLYQLTPKQIRNLYMKCQKVPVQYNALMMACGLRPVPENCNLSQTQAA</sequence>
<dbReference type="PANTHER" id="PTHR13243">
    <property type="entry name" value="HSPC111 PROTEIN-RELATED"/>
    <property type="match status" value="1"/>
</dbReference>
<feature type="region of interest" description="Disordered" evidence="5">
    <location>
        <begin position="1"/>
        <end position="36"/>
    </location>
</feature>
<gene>
    <name evidence="6" type="ORF">BIW11_11280</name>
</gene>
<name>A0A1V9XBS9_9ACAR</name>
<evidence type="ECO:0000256" key="2">
    <source>
        <dbReference type="ARBA" id="ARBA00008479"/>
    </source>
</evidence>
<dbReference type="InParanoid" id="A0A1V9XBS9"/>
<keyword evidence="7" id="KW-1185">Reference proteome</keyword>
<dbReference type="InterPro" id="IPR019002">
    <property type="entry name" value="Ribosome_biogenesis_Nop16"/>
</dbReference>
<dbReference type="GO" id="GO:0005730">
    <property type="term" value="C:nucleolus"/>
    <property type="evidence" value="ECO:0007669"/>
    <property type="project" value="UniProtKB-SubCell"/>
</dbReference>
<feature type="compositionally biased region" description="Basic residues" evidence="5">
    <location>
        <begin position="1"/>
        <end position="32"/>
    </location>
</feature>
<dbReference type="GO" id="GO:0042273">
    <property type="term" value="P:ribosomal large subunit biogenesis"/>
    <property type="evidence" value="ECO:0007669"/>
    <property type="project" value="TreeGrafter"/>
</dbReference>
<evidence type="ECO:0000256" key="4">
    <source>
        <dbReference type="ARBA" id="ARBA00023242"/>
    </source>
</evidence>
<evidence type="ECO:0000313" key="7">
    <source>
        <dbReference type="Proteomes" id="UP000192247"/>
    </source>
</evidence>
<dbReference type="Pfam" id="PF09420">
    <property type="entry name" value="Nop16"/>
    <property type="match status" value="1"/>
</dbReference>
<dbReference type="PANTHER" id="PTHR13243:SF1">
    <property type="entry name" value="NUCLEOLAR PROTEIN 16"/>
    <property type="match status" value="1"/>
</dbReference>
<evidence type="ECO:0000313" key="6">
    <source>
        <dbReference type="EMBL" id="OQR70977.1"/>
    </source>
</evidence>
<evidence type="ECO:0000256" key="5">
    <source>
        <dbReference type="SAM" id="MobiDB-lite"/>
    </source>
</evidence>
<organism evidence="6 7">
    <name type="scientific">Tropilaelaps mercedesae</name>
    <dbReference type="NCBI Taxonomy" id="418985"/>
    <lineage>
        <taxon>Eukaryota</taxon>
        <taxon>Metazoa</taxon>
        <taxon>Ecdysozoa</taxon>
        <taxon>Arthropoda</taxon>
        <taxon>Chelicerata</taxon>
        <taxon>Arachnida</taxon>
        <taxon>Acari</taxon>
        <taxon>Parasitiformes</taxon>
        <taxon>Mesostigmata</taxon>
        <taxon>Gamasina</taxon>
        <taxon>Dermanyssoidea</taxon>
        <taxon>Laelapidae</taxon>
        <taxon>Tropilaelaps</taxon>
    </lineage>
</organism>
<proteinExistence type="inferred from homology"/>
<reference evidence="6 7" key="1">
    <citation type="journal article" date="2017" name="Gigascience">
        <title>Draft genome of the honey bee ectoparasitic mite, Tropilaelaps mercedesae, is shaped by the parasitic life history.</title>
        <authorList>
            <person name="Dong X."/>
            <person name="Armstrong S.D."/>
            <person name="Xia D."/>
            <person name="Makepeace B.L."/>
            <person name="Darby A.C."/>
            <person name="Kadowaki T."/>
        </authorList>
    </citation>
    <scope>NUCLEOTIDE SEQUENCE [LARGE SCALE GENOMIC DNA]</scope>
    <source>
        <strain evidence="6">Wuxi-XJTLU</strain>
    </source>
</reference>
<protein>
    <recommendedName>
        <fullName evidence="3">Nucleolar protein 16</fullName>
    </recommendedName>
</protein>
<evidence type="ECO:0000256" key="3">
    <source>
        <dbReference type="ARBA" id="ARBA00015522"/>
    </source>
</evidence>
<accession>A0A1V9XBS9</accession>
<evidence type="ECO:0000256" key="1">
    <source>
        <dbReference type="ARBA" id="ARBA00004604"/>
    </source>
</evidence>
<comment type="caution">
    <text evidence="6">The sequence shown here is derived from an EMBL/GenBank/DDBJ whole genome shotgun (WGS) entry which is preliminary data.</text>
</comment>
<dbReference type="Proteomes" id="UP000192247">
    <property type="component" value="Unassembled WGS sequence"/>
</dbReference>